<dbReference type="AlphaFoldDB" id="A0AAE1XEQ8"/>
<accession>A0AAE1XEQ8</accession>
<evidence type="ECO:0000313" key="3">
    <source>
        <dbReference type="Proteomes" id="UP001289374"/>
    </source>
</evidence>
<keyword evidence="1" id="KW-1133">Transmembrane helix</keyword>
<dbReference type="EMBL" id="JACGWL010000001">
    <property type="protein sequence ID" value="KAK4410557.1"/>
    <property type="molecule type" value="Genomic_DNA"/>
</dbReference>
<dbReference type="Proteomes" id="UP001289374">
    <property type="component" value="Unassembled WGS sequence"/>
</dbReference>
<reference evidence="2" key="1">
    <citation type="submission" date="2020-06" db="EMBL/GenBank/DDBJ databases">
        <authorList>
            <person name="Li T."/>
            <person name="Hu X."/>
            <person name="Zhang T."/>
            <person name="Song X."/>
            <person name="Zhang H."/>
            <person name="Dai N."/>
            <person name="Sheng W."/>
            <person name="Hou X."/>
            <person name="Wei L."/>
        </authorList>
    </citation>
    <scope>NUCLEOTIDE SEQUENCE</scope>
    <source>
        <strain evidence="2">K16</strain>
        <tissue evidence="2">Leaf</tissue>
    </source>
</reference>
<reference evidence="2" key="2">
    <citation type="journal article" date="2024" name="Plant">
        <title>Genomic evolution and insights into agronomic trait innovations of Sesamum species.</title>
        <authorList>
            <person name="Miao H."/>
            <person name="Wang L."/>
            <person name="Qu L."/>
            <person name="Liu H."/>
            <person name="Sun Y."/>
            <person name="Le M."/>
            <person name="Wang Q."/>
            <person name="Wei S."/>
            <person name="Zheng Y."/>
            <person name="Lin W."/>
            <person name="Duan Y."/>
            <person name="Cao H."/>
            <person name="Xiong S."/>
            <person name="Wang X."/>
            <person name="Wei L."/>
            <person name="Li C."/>
            <person name="Ma Q."/>
            <person name="Ju M."/>
            <person name="Zhao R."/>
            <person name="Li G."/>
            <person name="Mu C."/>
            <person name="Tian Q."/>
            <person name="Mei H."/>
            <person name="Zhang T."/>
            <person name="Gao T."/>
            <person name="Zhang H."/>
        </authorList>
    </citation>
    <scope>NUCLEOTIDE SEQUENCE</scope>
    <source>
        <strain evidence="2">K16</strain>
    </source>
</reference>
<keyword evidence="1" id="KW-0812">Transmembrane</keyword>
<dbReference type="PANTHER" id="PTHR47689:SF2">
    <property type="entry name" value="TETRATRICOPEPTIDE REPEAT (TPR)-LIKE SUPERFAMILY PROTEIN"/>
    <property type="match status" value="1"/>
</dbReference>
<sequence>MLEDMILCLLKQEYMPAEAEAALCQCVSTYKEFESEYSLSDSPQVKAEYLSCLRHLYNLVSKGMTSEIGTAKEIKDEIQRIEDEVSKAAGVLMPNPPLVMPLTLVGISLGAVIPMRIWWFFLYTGSKYIDISLLVYDQLE</sequence>
<evidence type="ECO:0000256" key="1">
    <source>
        <dbReference type="SAM" id="Phobius"/>
    </source>
</evidence>
<keyword evidence="1" id="KW-0472">Membrane</keyword>
<comment type="caution">
    <text evidence="2">The sequence shown here is derived from an EMBL/GenBank/DDBJ whole genome shotgun (WGS) entry which is preliminary data.</text>
</comment>
<dbReference type="PANTHER" id="PTHR47689">
    <property type="entry name" value="TETRATRICOPEPTIDE REPEAT (TPR)-LIKE SUPERFAMILY PROTEIN"/>
    <property type="match status" value="1"/>
</dbReference>
<gene>
    <name evidence="2" type="ORF">Sango_0128700</name>
</gene>
<evidence type="ECO:0000313" key="2">
    <source>
        <dbReference type="EMBL" id="KAK4410557.1"/>
    </source>
</evidence>
<organism evidence="2 3">
    <name type="scientific">Sesamum angolense</name>
    <dbReference type="NCBI Taxonomy" id="2727404"/>
    <lineage>
        <taxon>Eukaryota</taxon>
        <taxon>Viridiplantae</taxon>
        <taxon>Streptophyta</taxon>
        <taxon>Embryophyta</taxon>
        <taxon>Tracheophyta</taxon>
        <taxon>Spermatophyta</taxon>
        <taxon>Magnoliopsida</taxon>
        <taxon>eudicotyledons</taxon>
        <taxon>Gunneridae</taxon>
        <taxon>Pentapetalae</taxon>
        <taxon>asterids</taxon>
        <taxon>lamiids</taxon>
        <taxon>Lamiales</taxon>
        <taxon>Pedaliaceae</taxon>
        <taxon>Sesamum</taxon>
    </lineage>
</organism>
<name>A0AAE1XEQ8_9LAMI</name>
<protein>
    <submittedName>
        <fullName evidence="2">Uncharacterized protein</fullName>
    </submittedName>
</protein>
<proteinExistence type="predicted"/>
<feature type="transmembrane region" description="Helical" evidence="1">
    <location>
        <begin position="98"/>
        <end position="122"/>
    </location>
</feature>
<keyword evidence="3" id="KW-1185">Reference proteome</keyword>